<dbReference type="NCBIfam" id="TIGR01351">
    <property type="entry name" value="adk"/>
    <property type="match status" value="1"/>
</dbReference>
<dbReference type="AlphaFoldDB" id="A0A1Y0IMN4"/>
<keyword evidence="2 6" id="KW-0545">Nucleotide biosynthesis</keyword>
<dbReference type="EC" id="2.7.4.3" evidence="6 8"/>
<dbReference type="GO" id="GO:0004017">
    <property type="term" value="F:AMP kinase activity"/>
    <property type="evidence" value="ECO:0007669"/>
    <property type="project" value="UniProtKB-UniRule"/>
</dbReference>
<reference evidence="11" key="1">
    <citation type="submission" date="2017-05" db="EMBL/GenBank/DDBJ databases">
        <authorList>
            <person name="Sung H."/>
        </authorList>
    </citation>
    <scope>NUCLEOTIDE SEQUENCE [LARGE SCALE GENOMIC DNA]</scope>
    <source>
        <strain evidence="11">AR23208</strain>
    </source>
</reference>
<dbReference type="InterPro" id="IPR000850">
    <property type="entry name" value="Adenylat/UMP-CMP_kin"/>
</dbReference>
<dbReference type="FunFam" id="3.40.50.300:FF:000106">
    <property type="entry name" value="Adenylate kinase mitochondrial"/>
    <property type="match status" value="1"/>
</dbReference>
<evidence type="ECO:0000256" key="5">
    <source>
        <dbReference type="ARBA" id="ARBA00022840"/>
    </source>
</evidence>
<dbReference type="NCBIfam" id="NF011100">
    <property type="entry name" value="PRK14527.1"/>
    <property type="match status" value="1"/>
</dbReference>
<dbReference type="UniPathway" id="UPA00588">
    <property type="reaction ID" value="UER00649"/>
</dbReference>
<dbReference type="Gene3D" id="3.40.50.300">
    <property type="entry name" value="P-loop containing nucleotide triphosphate hydrolases"/>
    <property type="match status" value="1"/>
</dbReference>
<dbReference type="SUPFAM" id="SSF52540">
    <property type="entry name" value="P-loop containing nucleoside triphosphate hydrolases"/>
    <property type="match status" value="1"/>
</dbReference>
<feature type="binding site" evidence="6">
    <location>
        <position position="133"/>
    </location>
    <ligand>
        <name>Zn(2+)</name>
        <dbReference type="ChEBI" id="CHEBI:29105"/>
        <note>structural</note>
    </ligand>
</feature>
<comment type="subunit">
    <text evidence="6 8">Monomer.</text>
</comment>
<feature type="binding site" evidence="6">
    <location>
        <position position="127"/>
    </location>
    <ligand>
        <name>ATP</name>
        <dbReference type="ChEBI" id="CHEBI:30616"/>
    </ligand>
</feature>
<feature type="binding site" evidence="6">
    <location>
        <position position="153"/>
    </location>
    <ligand>
        <name>Zn(2+)</name>
        <dbReference type="ChEBI" id="CHEBI:29105"/>
        <note>structural</note>
    </ligand>
</feature>
<comment type="pathway">
    <text evidence="6">Purine metabolism; AMP biosynthesis via salvage pathway; AMP from ADP: step 1/1.</text>
</comment>
<evidence type="ECO:0000259" key="9">
    <source>
        <dbReference type="Pfam" id="PF05191"/>
    </source>
</evidence>
<feature type="binding site" evidence="6">
    <location>
        <position position="150"/>
    </location>
    <ligand>
        <name>Zn(2+)</name>
        <dbReference type="ChEBI" id="CHEBI:29105"/>
        <note>structural</note>
    </ligand>
</feature>
<keyword evidence="1 6" id="KW-0808">Transferase</keyword>
<keyword evidence="11" id="KW-1185">Reference proteome</keyword>
<dbReference type="GO" id="GO:0005737">
    <property type="term" value="C:cytoplasm"/>
    <property type="evidence" value="ECO:0007669"/>
    <property type="project" value="UniProtKB-SubCell"/>
</dbReference>
<dbReference type="GO" id="GO:0005524">
    <property type="term" value="F:ATP binding"/>
    <property type="evidence" value="ECO:0007669"/>
    <property type="project" value="UniProtKB-UniRule"/>
</dbReference>
<sequence>MQVIFMGLPGAGKGTQAERIVSEFGIPHISTGDMFRAAIAEETPLGLQAKSFMDQGLLVPDEVTIGIVRERFQKPDCEKGFLLDGFPRTLAQAEALNAMLVDLGREIDVVINLTVARENLLARLTGRRICKSCGATYHVIFNPPATEGKCDKCDGELYQRSDDTTETVATRLDVNIKQSEPILAYYEAKGLLKTIDGEQAIDEVYKQISSILRGVE</sequence>
<comment type="subcellular location">
    <subcellularLocation>
        <location evidence="6 8">Cytoplasm</location>
    </subcellularLocation>
</comment>
<keyword evidence="6" id="KW-0963">Cytoplasm</keyword>
<evidence type="ECO:0000256" key="6">
    <source>
        <dbReference type="HAMAP-Rule" id="MF_00235"/>
    </source>
</evidence>
<dbReference type="GO" id="GO:0008270">
    <property type="term" value="F:zinc ion binding"/>
    <property type="evidence" value="ECO:0007669"/>
    <property type="project" value="UniProtKB-UniRule"/>
</dbReference>
<feature type="binding site" evidence="6">
    <location>
        <position position="36"/>
    </location>
    <ligand>
        <name>AMP</name>
        <dbReference type="ChEBI" id="CHEBI:456215"/>
    </ligand>
</feature>
<dbReference type="PROSITE" id="PS00113">
    <property type="entry name" value="ADENYLATE_KINASE"/>
    <property type="match status" value="1"/>
</dbReference>
<keyword evidence="5 6" id="KW-0067">ATP-binding</keyword>
<comment type="catalytic activity">
    <reaction evidence="6 8">
        <text>AMP + ATP = 2 ADP</text>
        <dbReference type="Rhea" id="RHEA:12973"/>
        <dbReference type="ChEBI" id="CHEBI:30616"/>
        <dbReference type="ChEBI" id="CHEBI:456215"/>
        <dbReference type="ChEBI" id="CHEBI:456216"/>
        <dbReference type="EC" id="2.7.4.3"/>
    </reaction>
</comment>
<feature type="region of interest" description="NMP" evidence="6">
    <location>
        <begin position="30"/>
        <end position="59"/>
    </location>
</feature>
<dbReference type="HAMAP" id="MF_00235">
    <property type="entry name" value="Adenylate_kinase_Adk"/>
    <property type="match status" value="1"/>
</dbReference>
<dbReference type="Pfam" id="PF05191">
    <property type="entry name" value="ADK_lid"/>
    <property type="match status" value="1"/>
</dbReference>
<feature type="binding site" evidence="6">
    <location>
        <begin position="10"/>
        <end position="15"/>
    </location>
    <ligand>
        <name>ATP</name>
        <dbReference type="ChEBI" id="CHEBI:30616"/>
    </ligand>
</feature>
<feature type="binding site" evidence="6">
    <location>
        <begin position="57"/>
        <end position="59"/>
    </location>
    <ligand>
        <name>AMP</name>
        <dbReference type="ChEBI" id="CHEBI:456215"/>
    </ligand>
</feature>
<organism evidence="10 11">
    <name type="scientific">Tumebacillus avium</name>
    <dbReference type="NCBI Taxonomy" id="1903704"/>
    <lineage>
        <taxon>Bacteria</taxon>
        <taxon>Bacillati</taxon>
        <taxon>Bacillota</taxon>
        <taxon>Bacilli</taxon>
        <taxon>Bacillales</taxon>
        <taxon>Alicyclobacillaceae</taxon>
        <taxon>Tumebacillus</taxon>
    </lineage>
</organism>
<comment type="function">
    <text evidence="6">Catalyzes the reversible transfer of the terminal phosphate group between ATP and AMP. Plays an important role in cellular energy homeostasis and in adenine nucleotide metabolism.</text>
</comment>
<dbReference type="PRINTS" id="PR00094">
    <property type="entry name" value="ADENYLTKNASE"/>
</dbReference>
<feature type="binding site" evidence="6">
    <location>
        <begin position="85"/>
        <end position="88"/>
    </location>
    <ligand>
        <name>AMP</name>
        <dbReference type="ChEBI" id="CHEBI:456215"/>
    </ligand>
</feature>
<dbReference type="InterPro" id="IPR006259">
    <property type="entry name" value="Adenyl_kin_sub"/>
</dbReference>
<evidence type="ECO:0000256" key="2">
    <source>
        <dbReference type="ARBA" id="ARBA00022727"/>
    </source>
</evidence>
<feature type="binding site" evidence="6">
    <location>
        <position position="171"/>
    </location>
    <ligand>
        <name>AMP</name>
        <dbReference type="ChEBI" id="CHEBI:456215"/>
    </ligand>
</feature>
<feature type="domain" description="Adenylate kinase active site lid" evidence="9">
    <location>
        <begin position="127"/>
        <end position="162"/>
    </location>
</feature>
<accession>A0A1Y0IMN4</accession>
<dbReference type="Pfam" id="PF00406">
    <property type="entry name" value="ADK"/>
    <property type="match status" value="1"/>
</dbReference>
<dbReference type="NCBIfam" id="NF001381">
    <property type="entry name" value="PRK00279.1-3"/>
    <property type="match status" value="1"/>
</dbReference>
<dbReference type="InterPro" id="IPR027417">
    <property type="entry name" value="P-loop_NTPase"/>
</dbReference>
<name>A0A1Y0IMN4_9BACL</name>
<dbReference type="OrthoDB" id="9805030at2"/>
<feature type="region of interest" description="LID" evidence="6">
    <location>
        <begin position="126"/>
        <end position="163"/>
    </location>
</feature>
<dbReference type="EMBL" id="CP021434">
    <property type="protein sequence ID" value="ARU61086.1"/>
    <property type="molecule type" value="Genomic_DNA"/>
</dbReference>
<evidence type="ECO:0000313" key="10">
    <source>
        <dbReference type="EMBL" id="ARU61086.1"/>
    </source>
</evidence>
<keyword evidence="6" id="KW-0479">Metal-binding</keyword>
<comment type="domain">
    <text evidence="6">Consists of three domains, a large central CORE domain and two small peripheral domains, NMPbind and LID, which undergo movements during catalysis. The LID domain closes over the site of phosphoryl transfer upon ATP binding. Assembling and dissambling the active center during each catalytic cycle provides an effective means to prevent ATP hydrolysis. Some bacteria have evolved a zinc-coordinating structure that stabilizes the LID domain.</text>
</comment>
<dbReference type="InterPro" id="IPR007862">
    <property type="entry name" value="Adenylate_kinase_lid-dom"/>
</dbReference>
<dbReference type="GO" id="GO:0044209">
    <property type="term" value="P:AMP salvage"/>
    <property type="evidence" value="ECO:0007669"/>
    <property type="project" value="UniProtKB-UniRule"/>
</dbReference>
<evidence type="ECO:0000256" key="4">
    <source>
        <dbReference type="ARBA" id="ARBA00022777"/>
    </source>
</evidence>
<evidence type="ECO:0000313" key="11">
    <source>
        <dbReference type="Proteomes" id="UP000195437"/>
    </source>
</evidence>
<dbReference type="InterPro" id="IPR033690">
    <property type="entry name" value="Adenylat_kinase_CS"/>
</dbReference>
<feature type="binding site" evidence="6">
    <location>
        <position position="130"/>
    </location>
    <ligand>
        <name>Zn(2+)</name>
        <dbReference type="ChEBI" id="CHEBI:29105"/>
        <note>structural</note>
    </ligand>
</feature>
<comment type="similarity">
    <text evidence="6 7">Belongs to the adenylate kinase family.</text>
</comment>
<dbReference type="NCBIfam" id="NF001380">
    <property type="entry name" value="PRK00279.1-2"/>
    <property type="match status" value="1"/>
</dbReference>
<protein>
    <recommendedName>
        <fullName evidence="6 8">Adenylate kinase</fullName>
        <shortName evidence="6">AK</shortName>
        <ecNumber evidence="6 8">2.7.4.3</ecNumber>
    </recommendedName>
    <alternativeName>
        <fullName evidence="6">ATP-AMP transphosphorylase</fullName>
    </alternativeName>
    <alternativeName>
        <fullName evidence="6">ATP:AMP phosphotransferase</fullName>
    </alternativeName>
    <alternativeName>
        <fullName evidence="6">Adenylate monophosphate kinase</fullName>
    </alternativeName>
</protein>
<keyword evidence="6" id="KW-0862">Zinc</keyword>
<feature type="binding site" evidence="6">
    <location>
        <position position="199"/>
    </location>
    <ligand>
        <name>ATP</name>
        <dbReference type="ChEBI" id="CHEBI:30616"/>
    </ligand>
</feature>
<dbReference type="Proteomes" id="UP000195437">
    <property type="component" value="Chromosome"/>
</dbReference>
<feature type="binding site" evidence="6">
    <location>
        <position position="160"/>
    </location>
    <ligand>
        <name>AMP</name>
        <dbReference type="ChEBI" id="CHEBI:456215"/>
    </ligand>
</feature>
<dbReference type="PANTHER" id="PTHR23359">
    <property type="entry name" value="NUCLEOTIDE KINASE"/>
    <property type="match status" value="1"/>
</dbReference>
<dbReference type="CDD" id="cd01428">
    <property type="entry name" value="ADK"/>
    <property type="match status" value="1"/>
</dbReference>
<dbReference type="KEGG" id="tum:CBW65_08425"/>
<feature type="binding site" evidence="6">
    <location>
        <position position="92"/>
    </location>
    <ligand>
        <name>AMP</name>
        <dbReference type="ChEBI" id="CHEBI:456215"/>
    </ligand>
</feature>
<evidence type="ECO:0000256" key="3">
    <source>
        <dbReference type="ARBA" id="ARBA00022741"/>
    </source>
</evidence>
<gene>
    <name evidence="6" type="primary">adk</name>
    <name evidence="10" type="ORF">CBW65_08425</name>
</gene>
<keyword evidence="4 6" id="KW-0418">Kinase</keyword>
<feature type="binding site" evidence="6">
    <location>
        <begin position="136"/>
        <end position="137"/>
    </location>
    <ligand>
        <name>ATP</name>
        <dbReference type="ChEBI" id="CHEBI:30616"/>
    </ligand>
</feature>
<evidence type="ECO:0000256" key="1">
    <source>
        <dbReference type="ARBA" id="ARBA00022679"/>
    </source>
</evidence>
<dbReference type="RefSeq" id="WP_087456469.1">
    <property type="nucleotide sequence ID" value="NZ_CP021434.1"/>
</dbReference>
<evidence type="ECO:0000256" key="7">
    <source>
        <dbReference type="RuleBase" id="RU003330"/>
    </source>
</evidence>
<proteinExistence type="inferred from homology"/>
<feature type="binding site" evidence="6">
    <location>
        <position position="31"/>
    </location>
    <ligand>
        <name>AMP</name>
        <dbReference type="ChEBI" id="CHEBI:456215"/>
    </ligand>
</feature>
<evidence type="ECO:0000256" key="8">
    <source>
        <dbReference type="RuleBase" id="RU003331"/>
    </source>
</evidence>
<keyword evidence="3 6" id="KW-0547">Nucleotide-binding</keyword>